<name>A0A0F9UGW2_9ZZZZ</name>
<proteinExistence type="predicted"/>
<gene>
    <name evidence="1" type="ORF">LCGC14_0209510</name>
</gene>
<sequence length="87" mass="9421">MLASFFHTLEHRCHNVAVGCLALPFDGGPKYSSLMMKNPSSSHRIFRSRNLGTVVTQNGMPRSESAQGSGSEASAISFVLRSQSSMM</sequence>
<reference evidence="1" key="1">
    <citation type="journal article" date="2015" name="Nature">
        <title>Complex archaea that bridge the gap between prokaryotes and eukaryotes.</title>
        <authorList>
            <person name="Spang A."/>
            <person name="Saw J.H."/>
            <person name="Jorgensen S.L."/>
            <person name="Zaremba-Niedzwiedzka K."/>
            <person name="Martijn J."/>
            <person name="Lind A.E."/>
            <person name="van Eijk R."/>
            <person name="Schleper C."/>
            <person name="Guy L."/>
            <person name="Ettema T.J."/>
        </authorList>
    </citation>
    <scope>NUCLEOTIDE SEQUENCE</scope>
</reference>
<evidence type="ECO:0000313" key="1">
    <source>
        <dbReference type="EMBL" id="KKN92460.1"/>
    </source>
</evidence>
<dbReference type="EMBL" id="LAZR01000095">
    <property type="protein sequence ID" value="KKN92460.1"/>
    <property type="molecule type" value="Genomic_DNA"/>
</dbReference>
<comment type="caution">
    <text evidence="1">The sequence shown here is derived from an EMBL/GenBank/DDBJ whole genome shotgun (WGS) entry which is preliminary data.</text>
</comment>
<dbReference type="AlphaFoldDB" id="A0A0F9UGW2"/>
<protein>
    <submittedName>
        <fullName evidence="1">Uncharacterized protein</fullName>
    </submittedName>
</protein>
<accession>A0A0F9UGW2</accession>
<organism evidence="1">
    <name type="scientific">marine sediment metagenome</name>
    <dbReference type="NCBI Taxonomy" id="412755"/>
    <lineage>
        <taxon>unclassified sequences</taxon>
        <taxon>metagenomes</taxon>
        <taxon>ecological metagenomes</taxon>
    </lineage>
</organism>